<feature type="transmembrane region" description="Helical" evidence="4">
    <location>
        <begin position="23"/>
        <end position="43"/>
    </location>
</feature>
<keyword evidence="3" id="KW-0378">Hydrolase</keyword>
<dbReference type="PROSITE" id="PS50830">
    <property type="entry name" value="TNASE_3"/>
    <property type="match status" value="1"/>
</dbReference>
<dbReference type="RefSeq" id="WP_122400306.1">
    <property type="nucleotide sequence ID" value="NZ_LS398110.1"/>
</dbReference>
<accession>A0A2U3PQL9</accession>
<dbReference type="SMART" id="SM00318">
    <property type="entry name" value="SNc"/>
    <property type="match status" value="1"/>
</dbReference>
<evidence type="ECO:0000256" key="3">
    <source>
        <dbReference type="ARBA" id="ARBA00022801"/>
    </source>
</evidence>
<protein>
    <recommendedName>
        <fullName evidence="5">TNase-like domain-containing protein</fullName>
    </recommendedName>
</protein>
<evidence type="ECO:0000256" key="1">
    <source>
        <dbReference type="ARBA" id="ARBA00022722"/>
    </source>
</evidence>
<dbReference type="EMBL" id="LS398110">
    <property type="protein sequence ID" value="SPP91438.1"/>
    <property type="molecule type" value="Genomic_DNA"/>
</dbReference>
<dbReference type="Pfam" id="PF00565">
    <property type="entry name" value="SNase"/>
    <property type="match status" value="1"/>
</dbReference>
<dbReference type="Gene3D" id="2.40.50.90">
    <property type="match status" value="1"/>
</dbReference>
<sequence length="197" mass="21816">MSRFDPGHPYRPSYSGSPFGRRLSGLLPLMFVVGVVTAVVLGLRQGTIWPIPRVDDEHSRDAGIILQQSDRSDVKQPVEVVRTIDGDTFLARLHRRDGRDLVARVRLRGIDAPEMKASCRDELDKAEAASDALRNLLGQGGVMIYNLGQDKYGRLLADVATKRTANVSAALLAGGFVRSYNGGHRDGWCARGWRFWQ</sequence>
<reference evidence="6 7" key="1">
    <citation type="submission" date="2018-03" db="EMBL/GenBank/DDBJ databases">
        <authorList>
            <person name="Gully D."/>
        </authorList>
    </citation>
    <scope>NUCLEOTIDE SEQUENCE [LARGE SCALE GENOMIC DNA]</scope>
    <source>
        <strain evidence="6">ORS3257</strain>
    </source>
</reference>
<dbReference type="KEGG" id="bvz:BRAD3257_0267"/>
<keyword evidence="2" id="KW-0255">Endonuclease</keyword>
<dbReference type="InterPro" id="IPR035437">
    <property type="entry name" value="SNase_OB-fold_sf"/>
</dbReference>
<gene>
    <name evidence="6" type="ORF">BRAD3257_0267</name>
</gene>
<evidence type="ECO:0000313" key="7">
    <source>
        <dbReference type="Proteomes" id="UP000246085"/>
    </source>
</evidence>
<keyword evidence="4" id="KW-0472">Membrane</keyword>
<proteinExistence type="predicted"/>
<dbReference type="SUPFAM" id="SSF50199">
    <property type="entry name" value="Staphylococcal nuclease"/>
    <property type="match status" value="1"/>
</dbReference>
<dbReference type="AlphaFoldDB" id="A0A2U3PQL9"/>
<keyword evidence="4" id="KW-0812">Transmembrane</keyword>
<feature type="domain" description="TNase-like" evidence="5">
    <location>
        <begin position="74"/>
        <end position="180"/>
    </location>
</feature>
<dbReference type="Proteomes" id="UP000246085">
    <property type="component" value="Chromosome BRAD3257"/>
</dbReference>
<keyword evidence="1" id="KW-0540">Nuclease</keyword>
<evidence type="ECO:0000256" key="4">
    <source>
        <dbReference type="SAM" id="Phobius"/>
    </source>
</evidence>
<organism evidence="6 7">
    <name type="scientific">Bradyrhizobium vignae</name>
    <dbReference type="NCBI Taxonomy" id="1549949"/>
    <lineage>
        <taxon>Bacteria</taxon>
        <taxon>Pseudomonadati</taxon>
        <taxon>Pseudomonadota</taxon>
        <taxon>Alphaproteobacteria</taxon>
        <taxon>Hyphomicrobiales</taxon>
        <taxon>Nitrobacteraceae</taxon>
        <taxon>Bradyrhizobium</taxon>
    </lineage>
</organism>
<evidence type="ECO:0000256" key="2">
    <source>
        <dbReference type="ARBA" id="ARBA00022759"/>
    </source>
</evidence>
<dbReference type="GO" id="GO:0004519">
    <property type="term" value="F:endonuclease activity"/>
    <property type="evidence" value="ECO:0007669"/>
    <property type="project" value="UniProtKB-KW"/>
</dbReference>
<keyword evidence="4" id="KW-1133">Transmembrane helix</keyword>
<dbReference type="GO" id="GO:0016787">
    <property type="term" value="F:hydrolase activity"/>
    <property type="evidence" value="ECO:0007669"/>
    <property type="project" value="UniProtKB-KW"/>
</dbReference>
<evidence type="ECO:0000259" key="5">
    <source>
        <dbReference type="PROSITE" id="PS50830"/>
    </source>
</evidence>
<dbReference type="InterPro" id="IPR016071">
    <property type="entry name" value="Staphylococal_nuclease_OB-fold"/>
</dbReference>
<dbReference type="PANTHER" id="PTHR12302:SF3">
    <property type="entry name" value="SERINE_THREONINE-PROTEIN KINASE 31"/>
    <property type="match status" value="1"/>
</dbReference>
<name>A0A2U3PQL9_9BRAD</name>
<dbReference type="PANTHER" id="PTHR12302">
    <property type="entry name" value="EBNA2 BINDING PROTEIN P100"/>
    <property type="match status" value="1"/>
</dbReference>
<evidence type="ECO:0000313" key="6">
    <source>
        <dbReference type="EMBL" id="SPP91438.1"/>
    </source>
</evidence>